<dbReference type="EMBL" id="DVOR01000078">
    <property type="protein sequence ID" value="HIV08962.1"/>
    <property type="molecule type" value="Genomic_DNA"/>
</dbReference>
<dbReference type="SUPFAM" id="SSF53383">
    <property type="entry name" value="PLP-dependent transferases"/>
    <property type="match status" value="1"/>
</dbReference>
<dbReference type="InterPro" id="IPR001917">
    <property type="entry name" value="Aminotrans_II_pyridoxalP_BS"/>
</dbReference>
<dbReference type="Pfam" id="PF00155">
    <property type="entry name" value="Aminotran_1_2"/>
    <property type="match status" value="1"/>
</dbReference>
<dbReference type="InterPro" id="IPR015422">
    <property type="entry name" value="PyrdxlP-dep_Trfase_small"/>
</dbReference>
<dbReference type="EC" id="2.6.1.9" evidence="11"/>
<evidence type="ECO:0000256" key="1">
    <source>
        <dbReference type="ARBA" id="ARBA00001933"/>
    </source>
</evidence>
<dbReference type="PROSITE" id="PS00599">
    <property type="entry name" value="AA_TRANSFER_CLASS_2"/>
    <property type="match status" value="1"/>
</dbReference>
<organism evidence="13 14">
    <name type="scientific">Candidatus Spyradenecus faecavium</name>
    <dbReference type="NCBI Taxonomy" id="2840947"/>
    <lineage>
        <taxon>Bacteria</taxon>
        <taxon>Pseudomonadati</taxon>
        <taxon>Lentisphaerota</taxon>
        <taxon>Lentisphaeria</taxon>
        <taxon>Lentisphaerales</taxon>
        <taxon>Lentisphaeraceae</taxon>
        <taxon>Lentisphaeraceae incertae sedis</taxon>
        <taxon>Candidatus Spyradenecus</taxon>
    </lineage>
</organism>
<dbReference type="Gene3D" id="3.90.1150.10">
    <property type="entry name" value="Aspartate Aminotransferase, domain 1"/>
    <property type="match status" value="1"/>
</dbReference>
<dbReference type="GO" id="GO:0004400">
    <property type="term" value="F:histidinol-phosphate transaminase activity"/>
    <property type="evidence" value="ECO:0007669"/>
    <property type="project" value="UniProtKB-UniRule"/>
</dbReference>
<dbReference type="GO" id="GO:0000105">
    <property type="term" value="P:L-histidine biosynthetic process"/>
    <property type="evidence" value="ECO:0007669"/>
    <property type="project" value="UniProtKB-UniRule"/>
</dbReference>
<evidence type="ECO:0000256" key="2">
    <source>
        <dbReference type="ARBA" id="ARBA00005011"/>
    </source>
</evidence>
<feature type="modified residue" description="N6-(pyridoxal phosphate)lysine" evidence="11">
    <location>
        <position position="209"/>
    </location>
</feature>
<comment type="similarity">
    <text evidence="3 11">Belongs to the class-II pyridoxal-phosphate-dependent aminotransferase family. Histidinol-phosphate aminotransferase subfamily.</text>
</comment>
<evidence type="ECO:0000313" key="13">
    <source>
        <dbReference type="EMBL" id="HIV08962.1"/>
    </source>
</evidence>
<dbReference type="Gene3D" id="3.40.640.10">
    <property type="entry name" value="Type I PLP-dependent aspartate aminotransferase-like (Major domain)"/>
    <property type="match status" value="1"/>
</dbReference>
<proteinExistence type="inferred from homology"/>
<keyword evidence="6 11" id="KW-0028">Amino-acid biosynthesis</keyword>
<reference evidence="13" key="2">
    <citation type="journal article" date="2021" name="PeerJ">
        <title>Extensive microbial diversity within the chicken gut microbiome revealed by metagenomics and culture.</title>
        <authorList>
            <person name="Gilroy R."/>
            <person name="Ravi A."/>
            <person name="Getino M."/>
            <person name="Pursley I."/>
            <person name="Horton D.L."/>
            <person name="Alikhan N.F."/>
            <person name="Baker D."/>
            <person name="Gharbi K."/>
            <person name="Hall N."/>
            <person name="Watson M."/>
            <person name="Adriaenssens E.M."/>
            <person name="Foster-Nyarko E."/>
            <person name="Jarju S."/>
            <person name="Secka A."/>
            <person name="Antonio M."/>
            <person name="Oren A."/>
            <person name="Chaudhuri R.R."/>
            <person name="La Ragione R."/>
            <person name="Hildebrand F."/>
            <person name="Pallen M.J."/>
        </authorList>
    </citation>
    <scope>NUCLEOTIDE SEQUENCE</scope>
    <source>
        <strain evidence="13">35461</strain>
    </source>
</reference>
<evidence type="ECO:0000256" key="7">
    <source>
        <dbReference type="ARBA" id="ARBA00022679"/>
    </source>
</evidence>
<evidence type="ECO:0000313" key="14">
    <source>
        <dbReference type="Proteomes" id="UP000886845"/>
    </source>
</evidence>
<gene>
    <name evidence="11" type="primary">hisC</name>
    <name evidence="13" type="ORF">IAC79_02465</name>
</gene>
<dbReference type="InterPro" id="IPR015421">
    <property type="entry name" value="PyrdxlP-dep_Trfase_major"/>
</dbReference>
<dbReference type="PANTHER" id="PTHR42885:SF2">
    <property type="entry name" value="HISTIDINOL-PHOSPHATE AMINOTRANSFERASE"/>
    <property type="match status" value="1"/>
</dbReference>
<accession>A0A9D1NMA9</accession>
<dbReference type="GO" id="GO:0030170">
    <property type="term" value="F:pyridoxal phosphate binding"/>
    <property type="evidence" value="ECO:0007669"/>
    <property type="project" value="InterPro"/>
</dbReference>
<evidence type="ECO:0000256" key="8">
    <source>
        <dbReference type="ARBA" id="ARBA00022898"/>
    </source>
</evidence>
<dbReference type="HAMAP" id="MF_01023">
    <property type="entry name" value="HisC_aminotrans_2"/>
    <property type="match status" value="1"/>
</dbReference>
<comment type="cofactor">
    <cofactor evidence="1 11">
        <name>pyridoxal 5'-phosphate</name>
        <dbReference type="ChEBI" id="CHEBI:597326"/>
    </cofactor>
</comment>
<evidence type="ECO:0000256" key="6">
    <source>
        <dbReference type="ARBA" id="ARBA00022605"/>
    </source>
</evidence>
<comment type="pathway">
    <text evidence="2 11">Amino-acid biosynthesis; L-histidine biosynthesis; L-histidine from 5-phospho-alpha-D-ribose 1-diphosphate: step 7/9.</text>
</comment>
<evidence type="ECO:0000256" key="5">
    <source>
        <dbReference type="ARBA" id="ARBA00022576"/>
    </source>
</evidence>
<evidence type="ECO:0000256" key="4">
    <source>
        <dbReference type="ARBA" id="ARBA00011738"/>
    </source>
</evidence>
<dbReference type="Proteomes" id="UP000886845">
    <property type="component" value="Unassembled WGS sequence"/>
</dbReference>
<dbReference type="AlphaFoldDB" id="A0A9D1NMA9"/>
<comment type="subunit">
    <text evidence="4 11">Homodimer.</text>
</comment>
<comment type="catalytic activity">
    <reaction evidence="10 11">
        <text>L-histidinol phosphate + 2-oxoglutarate = 3-(imidazol-4-yl)-2-oxopropyl phosphate + L-glutamate</text>
        <dbReference type="Rhea" id="RHEA:23744"/>
        <dbReference type="ChEBI" id="CHEBI:16810"/>
        <dbReference type="ChEBI" id="CHEBI:29985"/>
        <dbReference type="ChEBI" id="CHEBI:57766"/>
        <dbReference type="ChEBI" id="CHEBI:57980"/>
        <dbReference type="EC" id="2.6.1.9"/>
    </reaction>
</comment>
<protein>
    <recommendedName>
        <fullName evidence="11">Histidinol-phosphate aminotransferase</fullName>
        <ecNumber evidence="11">2.6.1.9</ecNumber>
    </recommendedName>
    <alternativeName>
        <fullName evidence="11">Imidazole acetol-phosphate transaminase</fullName>
    </alternativeName>
</protein>
<dbReference type="InterPro" id="IPR005861">
    <property type="entry name" value="HisP_aminotrans"/>
</dbReference>
<feature type="domain" description="Aminotransferase class I/classII large" evidence="12">
    <location>
        <begin position="25"/>
        <end position="344"/>
    </location>
</feature>
<keyword evidence="5 11" id="KW-0032">Aminotransferase</keyword>
<reference evidence="13" key="1">
    <citation type="submission" date="2020-10" db="EMBL/GenBank/DDBJ databases">
        <authorList>
            <person name="Gilroy R."/>
        </authorList>
    </citation>
    <scope>NUCLEOTIDE SEQUENCE</scope>
    <source>
        <strain evidence="13">35461</strain>
    </source>
</reference>
<sequence>MSRICKHVEALAGYVPGEQPHFPGMVKLNTNENPYPPSPKVGEALAAFDWKTLRLYPDPVFMRVREVIARNVGCRPAQVFVGNGSDEILALFTRAFVEVGGTVGYFDPTYSLYSVLAAIRDARGKALPLNDDFTCPMPPKDFSDVFVWTNPNAPTSLLAAPEQIAAFARDYPGVVLVDEAYADFASANCMALATAPGNENLLVMRTLSKSFSLAGLRFGYCVGPEPLIDALYKIKDSYNMDALAQVVGAAALEDLPHMHASVAKVRATRARLTAALEARGWEVLPSETNFLFAKPPAPAKAADLFAALRDRHIFLRYFPGPRTGAWVRITVGSDPEVDTLLSALDTLLA</sequence>
<evidence type="ECO:0000259" key="12">
    <source>
        <dbReference type="Pfam" id="PF00155"/>
    </source>
</evidence>
<keyword evidence="8 11" id="KW-0663">Pyridoxal phosphate</keyword>
<evidence type="ECO:0000256" key="10">
    <source>
        <dbReference type="ARBA" id="ARBA00047481"/>
    </source>
</evidence>
<dbReference type="InterPro" id="IPR004839">
    <property type="entry name" value="Aminotransferase_I/II_large"/>
</dbReference>
<evidence type="ECO:0000256" key="9">
    <source>
        <dbReference type="ARBA" id="ARBA00023102"/>
    </source>
</evidence>
<keyword evidence="9 11" id="KW-0368">Histidine biosynthesis</keyword>
<keyword evidence="7 11" id="KW-0808">Transferase</keyword>
<evidence type="ECO:0000256" key="3">
    <source>
        <dbReference type="ARBA" id="ARBA00007970"/>
    </source>
</evidence>
<name>A0A9D1NMA9_9BACT</name>
<dbReference type="CDD" id="cd00609">
    <property type="entry name" value="AAT_like"/>
    <property type="match status" value="1"/>
</dbReference>
<dbReference type="PANTHER" id="PTHR42885">
    <property type="entry name" value="HISTIDINOL-PHOSPHATE AMINOTRANSFERASE-RELATED"/>
    <property type="match status" value="1"/>
</dbReference>
<comment type="caution">
    <text evidence="13">The sequence shown here is derived from an EMBL/GenBank/DDBJ whole genome shotgun (WGS) entry which is preliminary data.</text>
</comment>
<dbReference type="InterPro" id="IPR015424">
    <property type="entry name" value="PyrdxlP-dep_Trfase"/>
</dbReference>
<evidence type="ECO:0000256" key="11">
    <source>
        <dbReference type="HAMAP-Rule" id="MF_01023"/>
    </source>
</evidence>